<accession>A0A392UTN3</accession>
<evidence type="ECO:0000313" key="2">
    <source>
        <dbReference type="Proteomes" id="UP000265520"/>
    </source>
</evidence>
<evidence type="ECO:0000313" key="1">
    <source>
        <dbReference type="EMBL" id="MCI79336.1"/>
    </source>
</evidence>
<name>A0A392UTN3_9FABA</name>
<keyword evidence="2" id="KW-1185">Reference proteome</keyword>
<dbReference type="Proteomes" id="UP000265520">
    <property type="component" value="Unassembled WGS sequence"/>
</dbReference>
<protein>
    <submittedName>
        <fullName evidence="1">Uncharacterized protein</fullName>
    </submittedName>
</protein>
<sequence>MPDFRLMPKFVFRMFMQCSIGGGKAREAVIGTWRSSVGPLGAVGRRRNDG</sequence>
<dbReference type="AlphaFoldDB" id="A0A392UTN3"/>
<organism evidence="1 2">
    <name type="scientific">Trifolium medium</name>
    <dbReference type="NCBI Taxonomy" id="97028"/>
    <lineage>
        <taxon>Eukaryota</taxon>
        <taxon>Viridiplantae</taxon>
        <taxon>Streptophyta</taxon>
        <taxon>Embryophyta</taxon>
        <taxon>Tracheophyta</taxon>
        <taxon>Spermatophyta</taxon>
        <taxon>Magnoliopsida</taxon>
        <taxon>eudicotyledons</taxon>
        <taxon>Gunneridae</taxon>
        <taxon>Pentapetalae</taxon>
        <taxon>rosids</taxon>
        <taxon>fabids</taxon>
        <taxon>Fabales</taxon>
        <taxon>Fabaceae</taxon>
        <taxon>Papilionoideae</taxon>
        <taxon>50 kb inversion clade</taxon>
        <taxon>NPAAA clade</taxon>
        <taxon>Hologalegina</taxon>
        <taxon>IRL clade</taxon>
        <taxon>Trifolieae</taxon>
        <taxon>Trifolium</taxon>
    </lineage>
</organism>
<comment type="caution">
    <text evidence="1">The sequence shown here is derived from an EMBL/GenBank/DDBJ whole genome shotgun (WGS) entry which is preliminary data.</text>
</comment>
<reference evidence="1 2" key="1">
    <citation type="journal article" date="2018" name="Front. Plant Sci.">
        <title>Red Clover (Trifolium pratense) and Zigzag Clover (T. medium) - A Picture of Genomic Similarities and Differences.</title>
        <authorList>
            <person name="Dluhosova J."/>
            <person name="Istvanek J."/>
            <person name="Nedelnik J."/>
            <person name="Repkova J."/>
        </authorList>
    </citation>
    <scope>NUCLEOTIDE SEQUENCE [LARGE SCALE GENOMIC DNA]</scope>
    <source>
        <strain evidence="2">cv. 10/8</strain>
        <tissue evidence="1">Leaf</tissue>
    </source>
</reference>
<proteinExistence type="predicted"/>
<feature type="non-terminal residue" evidence="1">
    <location>
        <position position="50"/>
    </location>
</feature>
<dbReference type="EMBL" id="LXQA010971564">
    <property type="protein sequence ID" value="MCI79336.1"/>
    <property type="molecule type" value="Genomic_DNA"/>
</dbReference>